<dbReference type="GO" id="GO:0005524">
    <property type="term" value="F:ATP binding"/>
    <property type="evidence" value="ECO:0007669"/>
    <property type="project" value="UniProtKB-KW"/>
</dbReference>
<comment type="similarity">
    <text evidence="3 11">Belongs to the NadD family.</text>
</comment>
<dbReference type="PANTHER" id="PTHR39321:SF3">
    <property type="entry name" value="PHOSPHOPANTETHEINE ADENYLYLTRANSFERASE"/>
    <property type="match status" value="1"/>
</dbReference>
<accession>A0A1U9JVA8</accession>
<evidence type="ECO:0000256" key="5">
    <source>
        <dbReference type="ARBA" id="ARBA00022679"/>
    </source>
</evidence>
<keyword evidence="5 11" id="KW-0808">Transferase</keyword>
<evidence type="ECO:0000256" key="10">
    <source>
        <dbReference type="ARBA" id="ARBA00048721"/>
    </source>
</evidence>
<name>A0A1U9JVA8_9HYPH</name>
<evidence type="ECO:0000256" key="8">
    <source>
        <dbReference type="ARBA" id="ARBA00022840"/>
    </source>
</evidence>
<gene>
    <name evidence="11 13" type="primary">nadD</name>
    <name evidence="13" type="ORF">BHV28_11240</name>
</gene>
<dbReference type="NCBIfam" id="NF000843">
    <property type="entry name" value="PRK00071.2-2"/>
    <property type="match status" value="1"/>
</dbReference>
<protein>
    <recommendedName>
        <fullName evidence="11">Probable nicotinate-nucleotide adenylyltransferase</fullName>
        <ecNumber evidence="11">2.7.7.18</ecNumber>
    </recommendedName>
    <alternativeName>
        <fullName evidence="11">Deamido-NAD(+) diphosphorylase</fullName>
    </alternativeName>
    <alternativeName>
        <fullName evidence="11">Deamido-NAD(+) pyrophosphorylase</fullName>
    </alternativeName>
    <alternativeName>
        <fullName evidence="11">Nicotinate mononucleotide adenylyltransferase</fullName>
        <shortName evidence="11">NaMN adenylyltransferase</shortName>
    </alternativeName>
</protein>
<evidence type="ECO:0000256" key="9">
    <source>
        <dbReference type="ARBA" id="ARBA00023027"/>
    </source>
</evidence>
<dbReference type="AlphaFoldDB" id="A0A1U9JVA8"/>
<dbReference type="SUPFAM" id="SSF52374">
    <property type="entry name" value="Nucleotidylyl transferase"/>
    <property type="match status" value="1"/>
</dbReference>
<keyword evidence="7 11" id="KW-0547">Nucleotide-binding</keyword>
<evidence type="ECO:0000256" key="1">
    <source>
        <dbReference type="ARBA" id="ARBA00002324"/>
    </source>
</evidence>
<organism evidence="13 14">
    <name type="scientific">Candidatus Tokpelaia hoelldobleri</name>
    <dbReference type="NCBI Taxonomy" id="1902579"/>
    <lineage>
        <taxon>Bacteria</taxon>
        <taxon>Pseudomonadati</taxon>
        <taxon>Pseudomonadota</taxon>
        <taxon>Alphaproteobacteria</taxon>
        <taxon>Hyphomicrobiales</taxon>
        <taxon>Candidatus Tokpelaia</taxon>
    </lineage>
</organism>
<dbReference type="InterPro" id="IPR005248">
    <property type="entry name" value="NadD/NMNAT"/>
</dbReference>
<dbReference type="Proteomes" id="UP000188912">
    <property type="component" value="Chromosome"/>
</dbReference>
<dbReference type="GO" id="GO:0004515">
    <property type="term" value="F:nicotinate-nucleotide adenylyltransferase activity"/>
    <property type="evidence" value="ECO:0007669"/>
    <property type="project" value="UniProtKB-UniRule"/>
</dbReference>
<feature type="domain" description="Cytidyltransferase-like" evidence="12">
    <location>
        <begin position="23"/>
        <end position="185"/>
    </location>
</feature>
<comment type="pathway">
    <text evidence="2 11">Cofactor biosynthesis; NAD(+) biosynthesis; deamido-NAD(+) from nicotinate D-ribonucleotide: step 1/1.</text>
</comment>
<reference evidence="13 14" key="2">
    <citation type="journal article" date="2016" name="Sci. Rep.">
        <title>The genome of Rhizobiales bacteria in predatory ants reveals urease gene functions but no genes for nitrogen fixation.</title>
        <authorList>
            <person name="Neuvonen M.M."/>
            <person name="Tamarit D."/>
            <person name="Naslund K."/>
            <person name="Liebig J."/>
            <person name="Feldhaar H."/>
            <person name="Moran N.A."/>
            <person name="Guy L."/>
            <person name="Andersson S.G."/>
        </authorList>
    </citation>
    <scope>NUCLEOTIDE SEQUENCE [LARGE SCALE GENOMIC DNA]</scope>
    <source>
        <strain evidence="13 14">Hsal</strain>
    </source>
</reference>
<reference evidence="13 14" key="1">
    <citation type="journal article" date="2010" name="Science">
        <title>Genomic comparison of the ants Camponotus floridanus and Harpegnathos saltator.</title>
        <authorList>
            <person name="Bonasio R."/>
            <person name="Zhang G."/>
            <person name="Ye C."/>
            <person name="Mutti N.S."/>
            <person name="Fang X."/>
            <person name="Qin N."/>
            <person name="Donahue G."/>
            <person name="Yang P."/>
            <person name="Li Q."/>
            <person name="Li C."/>
            <person name="Zhang P."/>
            <person name="Huang Z."/>
            <person name="Berger S.L."/>
            <person name="Reinberg D."/>
            <person name="Wang J."/>
            <person name="Liebig J."/>
        </authorList>
    </citation>
    <scope>NUCLEOTIDE SEQUENCE [LARGE SCALE GENOMIC DNA]</scope>
    <source>
        <strain evidence="13 14">Hsal</strain>
    </source>
</reference>
<dbReference type="Pfam" id="PF01467">
    <property type="entry name" value="CTP_transf_like"/>
    <property type="match status" value="1"/>
</dbReference>
<keyword evidence="14" id="KW-1185">Reference proteome</keyword>
<dbReference type="EMBL" id="CP017315">
    <property type="protein sequence ID" value="AQS41812.1"/>
    <property type="molecule type" value="Genomic_DNA"/>
</dbReference>
<dbReference type="CDD" id="cd02165">
    <property type="entry name" value="NMNAT"/>
    <property type="match status" value="1"/>
</dbReference>
<proteinExistence type="inferred from homology"/>
<comment type="function">
    <text evidence="1 11">Catalyzes the reversible adenylation of nicotinate mononucleotide (NaMN) to nicotinic acid adenine dinucleotide (NaAD).</text>
</comment>
<evidence type="ECO:0000256" key="7">
    <source>
        <dbReference type="ARBA" id="ARBA00022741"/>
    </source>
</evidence>
<dbReference type="STRING" id="1902579.BHV28_11240"/>
<dbReference type="HAMAP" id="MF_00244">
    <property type="entry name" value="NaMN_adenylyltr"/>
    <property type="match status" value="1"/>
</dbReference>
<dbReference type="UniPathway" id="UPA00253">
    <property type="reaction ID" value="UER00332"/>
</dbReference>
<dbReference type="GO" id="GO:0009435">
    <property type="term" value="P:NAD+ biosynthetic process"/>
    <property type="evidence" value="ECO:0007669"/>
    <property type="project" value="UniProtKB-UniRule"/>
</dbReference>
<evidence type="ECO:0000256" key="6">
    <source>
        <dbReference type="ARBA" id="ARBA00022695"/>
    </source>
</evidence>
<keyword evidence="8 11" id="KW-0067">ATP-binding</keyword>
<dbReference type="NCBIfam" id="TIGR00482">
    <property type="entry name" value="nicotinate (nicotinamide) nucleotide adenylyltransferase"/>
    <property type="match status" value="1"/>
</dbReference>
<dbReference type="NCBIfam" id="NF000845">
    <property type="entry name" value="PRK00071.2-4"/>
    <property type="match status" value="1"/>
</dbReference>
<dbReference type="InterPro" id="IPR004821">
    <property type="entry name" value="Cyt_trans-like"/>
</dbReference>
<evidence type="ECO:0000256" key="2">
    <source>
        <dbReference type="ARBA" id="ARBA00005019"/>
    </source>
</evidence>
<evidence type="ECO:0000256" key="3">
    <source>
        <dbReference type="ARBA" id="ARBA00009014"/>
    </source>
</evidence>
<dbReference type="KEGG" id="thd:BHV28_11240"/>
<dbReference type="EC" id="2.7.7.18" evidence="11"/>
<comment type="catalytic activity">
    <reaction evidence="10 11">
        <text>nicotinate beta-D-ribonucleotide + ATP + H(+) = deamido-NAD(+) + diphosphate</text>
        <dbReference type="Rhea" id="RHEA:22860"/>
        <dbReference type="ChEBI" id="CHEBI:15378"/>
        <dbReference type="ChEBI" id="CHEBI:30616"/>
        <dbReference type="ChEBI" id="CHEBI:33019"/>
        <dbReference type="ChEBI" id="CHEBI:57502"/>
        <dbReference type="ChEBI" id="CHEBI:58437"/>
        <dbReference type="EC" id="2.7.7.18"/>
    </reaction>
</comment>
<dbReference type="PANTHER" id="PTHR39321">
    <property type="entry name" value="NICOTINATE-NUCLEOTIDE ADENYLYLTRANSFERASE-RELATED"/>
    <property type="match status" value="1"/>
</dbReference>
<sequence length="203" mass="22702">MSRENPQPWLKMPRSKKGMKIGLFGGSFNPPHAGHVLVAETAVARLKLDAVWWMVTPGNPLKDDSELGSVDKRVAMSEELVRDPRIQVTAFEDTIHTRYSADTIAYVLQQNPDVHFVWLMGADNLATFHQWQKWRWIVSTVPVAVVDRPGASEADVASVMAQEFAQFRIAEDKAETLCLTPAPAWVFLHGVLSPLSSTVLRKK</sequence>
<dbReference type="Gene3D" id="3.40.50.620">
    <property type="entry name" value="HUPs"/>
    <property type="match status" value="1"/>
</dbReference>
<keyword evidence="9 11" id="KW-0520">NAD</keyword>
<dbReference type="InterPro" id="IPR014729">
    <property type="entry name" value="Rossmann-like_a/b/a_fold"/>
</dbReference>
<evidence type="ECO:0000313" key="14">
    <source>
        <dbReference type="Proteomes" id="UP000188912"/>
    </source>
</evidence>
<evidence type="ECO:0000256" key="11">
    <source>
        <dbReference type="HAMAP-Rule" id="MF_00244"/>
    </source>
</evidence>
<evidence type="ECO:0000256" key="4">
    <source>
        <dbReference type="ARBA" id="ARBA00022642"/>
    </source>
</evidence>
<keyword evidence="4 11" id="KW-0662">Pyridine nucleotide biosynthesis</keyword>
<evidence type="ECO:0000313" key="13">
    <source>
        <dbReference type="EMBL" id="AQS41812.1"/>
    </source>
</evidence>
<evidence type="ECO:0000259" key="12">
    <source>
        <dbReference type="Pfam" id="PF01467"/>
    </source>
</evidence>
<keyword evidence="6 11" id="KW-0548">Nucleotidyltransferase</keyword>